<dbReference type="PROSITE" id="PS50158">
    <property type="entry name" value="ZF_CCHC"/>
    <property type="match status" value="1"/>
</dbReference>
<reference evidence="5" key="1">
    <citation type="submission" date="2022-11" db="UniProtKB">
        <authorList>
            <consortium name="WormBaseParasite"/>
        </authorList>
    </citation>
    <scope>IDENTIFICATION</scope>
</reference>
<dbReference type="InterPro" id="IPR001878">
    <property type="entry name" value="Znf_CCHC"/>
</dbReference>
<dbReference type="GO" id="GO:0019899">
    <property type="term" value="F:enzyme binding"/>
    <property type="evidence" value="ECO:0007669"/>
    <property type="project" value="UniProtKB-ARBA"/>
</dbReference>
<feature type="domain" description="CCHC-type" evidence="3">
    <location>
        <begin position="293"/>
        <end position="308"/>
    </location>
</feature>
<dbReference type="Pfam" id="PF14392">
    <property type="entry name" value="zf-CCHC_4"/>
    <property type="match status" value="4"/>
</dbReference>
<name>A0A914DZ75_9BILA</name>
<feature type="compositionally biased region" description="Basic and acidic residues" evidence="2">
    <location>
        <begin position="71"/>
        <end position="88"/>
    </location>
</feature>
<feature type="region of interest" description="Disordered" evidence="2">
    <location>
        <begin position="71"/>
        <end position="131"/>
    </location>
</feature>
<keyword evidence="1" id="KW-0863">Zinc-finger</keyword>
<dbReference type="GO" id="GO:0008270">
    <property type="term" value="F:zinc ion binding"/>
    <property type="evidence" value="ECO:0007669"/>
    <property type="project" value="UniProtKB-KW"/>
</dbReference>
<dbReference type="InterPro" id="IPR025836">
    <property type="entry name" value="Zn_knuckle_CX2CX4HX4C"/>
</dbReference>
<proteinExistence type="predicted"/>
<accession>A0A914DZ75</accession>
<feature type="compositionally biased region" description="Low complexity" evidence="2">
    <location>
        <begin position="91"/>
        <end position="104"/>
    </location>
</feature>
<evidence type="ECO:0000256" key="1">
    <source>
        <dbReference type="PROSITE-ProRule" id="PRU00047"/>
    </source>
</evidence>
<dbReference type="SUPFAM" id="SSF57756">
    <property type="entry name" value="Retrovirus zinc finger-like domains"/>
    <property type="match status" value="1"/>
</dbReference>
<feature type="compositionally biased region" description="Pro residues" evidence="2">
    <location>
        <begin position="105"/>
        <end position="114"/>
    </location>
</feature>
<dbReference type="Gene3D" id="4.10.60.10">
    <property type="entry name" value="Zinc finger, CCHC-type"/>
    <property type="match status" value="1"/>
</dbReference>
<dbReference type="InterPro" id="IPR036875">
    <property type="entry name" value="Znf_CCHC_sf"/>
</dbReference>
<evidence type="ECO:0000313" key="4">
    <source>
        <dbReference type="Proteomes" id="UP000887540"/>
    </source>
</evidence>
<evidence type="ECO:0000259" key="3">
    <source>
        <dbReference type="PROSITE" id="PS50158"/>
    </source>
</evidence>
<evidence type="ECO:0000256" key="2">
    <source>
        <dbReference type="SAM" id="MobiDB-lite"/>
    </source>
</evidence>
<sequence>ELVPDGRVRRTHLVLCKNCAHIGHLQNECRKPPAENYHVQEMRVLIDMFVKKYRLDDVIVANVRYEDLLRESSARSRDEPRRISRSTHENSPLPSASSLTSASILPPPLEPSRPQPNLVNKPTPRPQVPRNFSANFAPNLFHILNAPEKVFGIPQSEPESHLPELTGKDRLSQQLKILAPNGRVSSRLLRLCEKCACVGHKKEDCTYPQAKLEEIQMMKHLINIYQEIYGQMILANDMYEASSEKANVSREGPALLMPKNGPIELDGKDPFSVEVQKVMLREGRITNTLLKLCNNCGQLGHAIKDCRNMKADSDLLYKMSTLRNLYLQKNGFSEELSEEEEKKLTITGTDPFSKQLKAICPDGLVLKKHLVLCMNCAQLGHVEQLCKNSWVGNKQVQEMLALQKQYKEKWHEENLKNMNTYKITGSDPFSLQLKEIAPYGNVTVQNLLVCRSCAMLGHKPVDCIQPKPWTPDHLAELKKMFAYRRKYMKGVLAGNFPPIKKDSISQENASIEFVNEELDEFGSDDER</sequence>
<keyword evidence="1" id="KW-0862">Zinc</keyword>
<organism evidence="4 5">
    <name type="scientific">Acrobeloides nanus</name>
    <dbReference type="NCBI Taxonomy" id="290746"/>
    <lineage>
        <taxon>Eukaryota</taxon>
        <taxon>Metazoa</taxon>
        <taxon>Ecdysozoa</taxon>
        <taxon>Nematoda</taxon>
        <taxon>Chromadorea</taxon>
        <taxon>Rhabditida</taxon>
        <taxon>Tylenchina</taxon>
        <taxon>Cephalobomorpha</taxon>
        <taxon>Cephaloboidea</taxon>
        <taxon>Cephalobidae</taxon>
        <taxon>Acrobeloides</taxon>
    </lineage>
</organism>
<dbReference type="SMART" id="SM00343">
    <property type="entry name" value="ZnF_C2HC"/>
    <property type="match status" value="5"/>
</dbReference>
<keyword evidence="1" id="KW-0479">Metal-binding</keyword>
<dbReference type="Proteomes" id="UP000887540">
    <property type="component" value="Unplaced"/>
</dbReference>
<dbReference type="AlphaFoldDB" id="A0A914DZ75"/>
<dbReference type="WBParaSite" id="ACRNAN_scaffold492.g26842.t1">
    <property type="protein sequence ID" value="ACRNAN_scaffold492.g26842.t1"/>
    <property type="gene ID" value="ACRNAN_scaffold492.g26842"/>
</dbReference>
<dbReference type="Pfam" id="PF00098">
    <property type="entry name" value="zf-CCHC"/>
    <property type="match status" value="1"/>
</dbReference>
<dbReference type="GO" id="GO:0003676">
    <property type="term" value="F:nucleic acid binding"/>
    <property type="evidence" value="ECO:0007669"/>
    <property type="project" value="InterPro"/>
</dbReference>
<evidence type="ECO:0000313" key="5">
    <source>
        <dbReference type="WBParaSite" id="ACRNAN_scaffold492.g26842.t1"/>
    </source>
</evidence>
<keyword evidence="4" id="KW-1185">Reference proteome</keyword>
<protein>
    <submittedName>
        <fullName evidence="5">CCHC-type domain-containing protein</fullName>
    </submittedName>
</protein>